<dbReference type="PANTHER" id="PTHR48005:SF16">
    <property type="entry name" value="MDIS1-INTERACTING RECEPTOR LIKE KINASE 2-LIKE ISOFORM X1"/>
    <property type="match status" value="1"/>
</dbReference>
<comment type="catalytic activity">
    <reaction evidence="8">
        <text>L-seryl-[protein] + ATP = O-phospho-L-seryl-[protein] + ADP + H(+)</text>
        <dbReference type="Rhea" id="RHEA:17989"/>
        <dbReference type="Rhea" id="RHEA-COMP:9863"/>
        <dbReference type="Rhea" id="RHEA-COMP:11604"/>
        <dbReference type="ChEBI" id="CHEBI:15378"/>
        <dbReference type="ChEBI" id="CHEBI:29999"/>
        <dbReference type="ChEBI" id="CHEBI:30616"/>
        <dbReference type="ChEBI" id="CHEBI:83421"/>
        <dbReference type="ChEBI" id="CHEBI:456216"/>
        <dbReference type="EC" id="2.7.11.1"/>
    </reaction>
</comment>
<reference evidence="10 11" key="1">
    <citation type="submission" date="2014-04" db="EMBL/GenBank/DDBJ databases">
        <authorList>
            <consortium name="International Citrus Genome Consortium"/>
            <person name="Gmitter F."/>
            <person name="Chen C."/>
            <person name="Farmerie W."/>
            <person name="Harkins T."/>
            <person name="Desany B."/>
            <person name="Mohiuddin M."/>
            <person name="Kodira C."/>
            <person name="Borodovsky M."/>
            <person name="Lomsadze A."/>
            <person name="Burns P."/>
            <person name="Jenkins J."/>
            <person name="Prochnik S."/>
            <person name="Shu S."/>
            <person name="Chapman J."/>
            <person name="Pitluck S."/>
            <person name="Schmutz J."/>
            <person name="Rokhsar D."/>
        </authorList>
    </citation>
    <scope>NUCLEOTIDE SEQUENCE</scope>
</reference>
<dbReference type="GO" id="GO:0004674">
    <property type="term" value="F:protein serine/threonine kinase activity"/>
    <property type="evidence" value="ECO:0007669"/>
    <property type="project" value="UniProtKB-KW"/>
</dbReference>
<proteinExistence type="predicted"/>
<dbReference type="AlphaFoldDB" id="A0A067DB54"/>
<feature type="non-terminal residue" evidence="10">
    <location>
        <position position="1"/>
    </location>
</feature>
<evidence type="ECO:0000256" key="8">
    <source>
        <dbReference type="ARBA" id="ARBA00048679"/>
    </source>
</evidence>
<evidence type="ECO:0000313" key="10">
    <source>
        <dbReference type="EMBL" id="KDO36237.1"/>
    </source>
</evidence>
<keyword evidence="11" id="KW-1185">Reference proteome</keyword>
<evidence type="ECO:0000256" key="2">
    <source>
        <dbReference type="ARBA" id="ARBA00022527"/>
    </source>
</evidence>
<dbReference type="SMR" id="A0A067DB54"/>
<dbReference type="PROSITE" id="PS50011">
    <property type="entry name" value="PROTEIN_KINASE_DOM"/>
    <property type="match status" value="1"/>
</dbReference>
<keyword evidence="4" id="KW-0547">Nucleotide-binding</keyword>
<keyword evidence="6" id="KW-0067">ATP-binding</keyword>
<dbReference type="EMBL" id="KK795285">
    <property type="protein sequence ID" value="KDO36237.1"/>
    <property type="molecule type" value="Genomic_DNA"/>
</dbReference>
<keyword evidence="3" id="KW-0808">Transferase</keyword>
<keyword evidence="5" id="KW-0418">Kinase</keyword>
<dbReference type="InterPro" id="IPR051420">
    <property type="entry name" value="Ser_Thr_Kinases_DiverseReg"/>
</dbReference>
<evidence type="ECO:0000256" key="1">
    <source>
        <dbReference type="ARBA" id="ARBA00012513"/>
    </source>
</evidence>
<name>A0A067DB54_CITSI</name>
<evidence type="ECO:0000256" key="6">
    <source>
        <dbReference type="ARBA" id="ARBA00022840"/>
    </source>
</evidence>
<dbReference type="PANTHER" id="PTHR48005">
    <property type="entry name" value="LEUCINE RICH REPEAT KINASE 2"/>
    <property type="match status" value="1"/>
</dbReference>
<organism evidence="10 11">
    <name type="scientific">Citrus sinensis</name>
    <name type="common">Sweet orange</name>
    <name type="synonym">Citrus aurantium var. sinensis</name>
    <dbReference type="NCBI Taxonomy" id="2711"/>
    <lineage>
        <taxon>Eukaryota</taxon>
        <taxon>Viridiplantae</taxon>
        <taxon>Streptophyta</taxon>
        <taxon>Embryophyta</taxon>
        <taxon>Tracheophyta</taxon>
        <taxon>Spermatophyta</taxon>
        <taxon>Magnoliopsida</taxon>
        <taxon>eudicotyledons</taxon>
        <taxon>Gunneridae</taxon>
        <taxon>Pentapetalae</taxon>
        <taxon>rosids</taxon>
        <taxon>malvids</taxon>
        <taxon>Sapindales</taxon>
        <taxon>Rutaceae</taxon>
        <taxon>Aurantioideae</taxon>
        <taxon>Citrus</taxon>
    </lineage>
</organism>
<feature type="domain" description="Protein kinase" evidence="9">
    <location>
        <begin position="1"/>
        <end position="75"/>
    </location>
</feature>
<dbReference type="SUPFAM" id="SSF56112">
    <property type="entry name" value="Protein kinase-like (PK-like)"/>
    <property type="match status" value="1"/>
</dbReference>
<protein>
    <recommendedName>
        <fullName evidence="1">non-specific serine/threonine protein kinase</fullName>
        <ecNumber evidence="1">2.7.11.1</ecNumber>
    </recommendedName>
</protein>
<dbReference type="InterPro" id="IPR011009">
    <property type="entry name" value="Kinase-like_dom_sf"/>
</dbReference>
<dbReference type="EC" id="2.7.11.1" evidence="1"/>
<dbReference type="Gene3D" id="1.10.510.10">
    <property type="entry name" value="Transferase(Phosphotransferase) domain 1"/>
    <property type="match status" value="1"/>
</dbReference>
<dbReference type="GO" id="GO:0005524">
    <property type="term" value="F:ATP binding"/>
    <property type="evidence" value="ECO:0007669"/>
    <property type="project" value="UniProtKB-KW"/>
</dbReference>
<dbReference type="Pfam" id="PF07714">
    <property type="entry name" value="PK_Tyr_Ser-Thr"/>
    <property type="match status" value="1"/>
</dbReference>
<evidence type="ECO:0000259" key="9">
    <source>
        <dbReference type="PROSITE" id="PS50011"/>
    </source>
</evidence>
<sequence>QHQNIVKLYGFCLHKKCMFAIYKYMERGSLCCVLHKENEALELNWTNNVNIAKCVAHALSYLHHHCTPSIIYRDI</sequence>
<evidence type="ECO:0000256" key="4">
    <source>
        <dbReference type="ARBA" id="ARBA00022741"/>
    </source>
</evidence>
<dbReference type="InterPro" id="IPR000719">
    <property type="entry name" value="Prot_kinase_dom"/>
</dbReference>
<comment type="catalytic activity">
    <reaction evidence="7">
        <text>L-threonyl-[protein] + ATP = O-phospho-L-threonyl-[protein] + ADP + H(+)</text>
        <dbReference type="Rhea" id="RHEA:46608"/>
        <dbReference type="Rhea" id="RHEA-COMP:11060"/>
        <dbReference type="Rhea" id="RHEA-COMP:11605"/>
        <dbReference type="ChEBI" id="CHEBI:15378"/>
        <dbReference type="ChEBI" id="CHEBI:30013"/>
        <dbReference type="ChEBI" id="CHEBI:30616"/>
        <dbReference type="ChEBI" id="CHEBI:61977"/>
        <dbReference type="ChEBI" id="CHEBI:456216"/>
        <dbReference type="EC" id="2.7.11.1"/>
    </reaction>
</comment>
<accession>A0A067DB54</accession>
<evidence type="ECO:0000256" key="7">
    <source>
        <dbReference type="ARBA" id="ARBA00047899"/>
    </source>
</evidence>
<evidence type="ECO:0000256" key="3">
    <source>
        <dbReference type="ARBA" id="ARBA00022679"/>
    </source>
</evidence>
<dbReference type="Proteomes" id="UP000027120">
    <property type="component" value="Unassembled WGS sequence"/>
</dbReference>
<dbReference type="InterPro" id="IPR001245">
    <property type="entry name" value="Ser-Thr/Tyr_kinase_cat_dom"/>
</dbReference>
<evidence type="ECO:0000256" key="5">
    <source>
        <dbReference type="ARBA" id="ARBA00022777"/>
    </source>
</evidence>
<evidence type="ECO:0000313" key="11">
    <source>
        <dbReference type="Proteomes" id="UP000027120"/>
    </source>
</evidence>
<gene>
    <name evidence="10" type="ORF">CISIN_1g039179mg</name>
</gene>
<keyword evidence="2" id="KW-0723">Serine/threonine-protein kinase</keyword>